<dbReference type="InterPro" id="IPR002547">
    <property type="entry name" value="tRNA-bd_dom"/>
</dbReference>
<keyword evidence="1 3" id="KW-0820">tRNA-binding</keyword>
<evidence type="ECO:0000313" key="5">
    <source>
        <dbReference type="EMBL" id="KKS71739.1"/>
    </source>
</evidence>
<evidence type="ECO:0000256" key="3">
    <source>
        <dbReference type="PROSITE-ProRule" id="PRU00209"/>
    </source>
</evidence>
<feature type="non-terminal residue" evidence="5">
    <location>
        <position position="136"/>
    </location>
</feature>
<evidence type="ECO:0000256" key="2">
    <source>
        <dbReference type="ARBA" id="ARBA00022884"/>
    </source>
</evidence>
<evidence type="ECO:0000313" key="6">
    <source>
        <dbReference type="Proteomes" id="UP000033867"/>
    </source>
</evidence>
<evidence type="ECO:0000256" key="1">
    <source>
        <dbReference type="ARBA" id="ARBA00022555"/>
    </source>
</evidence>
<dbReference type="Proteomes" id="UP000033867">
    <property type="component" value="Unassembled WGS sequence"/>
</dbReference>
<dbReference type="PATRIC" id="fig|1619052.3.peg.497"/>
<dbReference type="EMBL" id="LCEK01000020">
    <property type="protein sequence ID" value="KKS71739.1"/>
    <property type="molecule type" value="Genomic_DNA"/>
</dbReference>
<keyword evidence="2 3" id="KW-0694">RNA-binding</keyword>
<keyword evidence="5" id="KW-0436">Ligase</keyword>
<dbReference type="InterPro" id="IPR012340">
    <property type="entry name" value="NA-bd_OB-fold"/>
</dbReference>
<evidence type="ECO:0000259" key="4">
    <source>
        <dbReference type="PROSITE" id="PS50886"/>
    </source>
</evidence>
<dbReference type="Pfam" id="PF01588">
    <property type="entry name" value="tRNA_bind"/>
    <property type="match status" value="1"/>
</dbReference>
<dbReference type="AlphaFoldDB" id="A0A0G1BEZ3"/>
<dbReference type="SUPFAM" id="SSF50249">
    <property type="entry name" value="Nucleic acid-binding proteins"/>
    <property type="match status" value="1"/>
</dbReference>
<proteinExistence type="predicted"/>
<gene>
    <name evidence="5" type="ORF">UV42_C0020G0001</name>
</gene>
<name>A0A0G1BEZ3_9BACT</name>
<dbReference type="Gene3D" id="3.30.56.10">
    <property type="match status" value="1"/>
</dbReference>
<dbReference type="Gene3D" id="2.40.50.140">
    <property type="entry name" value="Nucleic acid-binding proteins"/>
    <property type="match status" value="1"/>
</dbReference>
<organism evidence="5 6">
    <name type="scientific">Candidatus Magasanikbacteria bacterium GW2011_GWE2_42_7</name>
    <dbReference type="NCBI Taxonomy" id="1619052"/>
    <lineage>
        <taxon>Bacteria</taxon>
        <taxon>Candidatus Magasanikiibacteriota</taxon>
    </lineage>
</organism>
<feature type="domain" description="TRNA-binding" evidence="4">
    <location>
        <begin position="13"/>
        <end position="133"/>
    </location>
</feature>
<dbReference type="GO" id="GO:0000049">
    <property type="term" value="F:tRNA binding"/>
    <property type="evidence" value="ECO:0007669"/>
    <property type="project" value="UniProtKB-UniRule"/>
</dbReference>
<protein>
    <submittedName>
        <fullName evidence="5">Phenylalanine-tRNA ligase beta subunit</fullName>
    </submittedName>
</protein>
<comment type="caution">
    <text evidence="5">The sequence shown here is derived from an EMBL/GenBank/DDBJ whole genome shotgun (WGS) entry which is preliminary data.</text>
</comment>
<accession>A0A0G1BEZ3</accession>
<dbReference type="GO" id="GO:0016874">
    <property type="term" value="F:ligase activity"/>
    <property type="evidence" value="ECO:0007669"/>
    <property type="project" value="UniProtKB-KW"/>
</dbReference>
<sequence length="136" mass="14983">MHVVEVEDVIDEARFLENVVVGKVVEVKKHDNADTLHVCTVDVRDEKLQVVCGGSNVREGMFVAMGKLGASVRWHGEGEPIVLTKAKIRGVESFGMICASDEIGLGDMFPKQSEKEILDLTDIIASRYSDNPDQQI</sequence>
<reference evidence="5 6" key="1">
    <citation type="journal article" date="2015" name="Nature">
        <title>rRNA introns, odd ribosomes, and small enigmatic genomes across a large radiation of phyla.</title>
        <authorList>
            <person name="Brown C.T."/>
            <person name="Hug L.A."/>
            <person name="Thomas B.C."/>
            <person name="Sharon I."/>
            <person name="Castelle C.J."/>
            <person name="Singh A."/>
            <person name="Wilkins M.J."/>
            <person name="Williams K.H."/>
            <person name="Banfield J.F."/>
        </authorList>
    </citation>
    <scope>NUCLEOTIDE SEQUENCE [LARGE SCALE GENOMIC DNA]</scope>
</reference>
<dbReference type="PROSITE" id="PS50886">
    <property type="entry name" value="TRBD"/>
    <property type="match status" value="1"/>
</dbReference>